<keyword evidence="3" id="KW-1185">Reference proteome</keyword>
<reference evidence="2" key="1">
    <citation type="journal article" date="2020" name="Stud. Mycol.">
        <title>101 Dothideomycetes genomes: a test case for predicting lifestyles and emergence of pathogens.</title>
        <authorList>
            <person name="Haridas S."/>
            <person name="Albert R."/>
            <person name="Binder M."/>
            <person name="Bloem J."/>
            <person name="Labutti K."/>
            <person name="Salamov A."/>
            <person name="Andreopoulos B."/>
            <person name="Baker S."/>
            <person name="Barry K."/>
            <person name="Bills G."/>
            <person name="Bluhm B."/>
            <person name="Cannon C."/>
            <person name="Castanera R."/>
            <person name="Culley D."/>
            <person name="Daum C."/>
            <person name="Ezra D."/>
            <person name="Gonzalez J."/>
            <person name="Henrissat B."/>
            <person name="Kuo A."/>
            <person name="Liang C."/>
            <person name="Lipzen A."/>
            <person name="Lutzoni F."/>
            <person name="Magnuson J."/>
            <person name="Mondo S."/>
            <person name="Nolan M."/>
            <person name="Ohm R."/>
            <person name="Pangilinan J."/>
            <person name="Park H.-J."/>
            <person name="Ramirez L."/>
            <person name="Alfaro M."/>
            <person name="Sun H."/>
            <person name="Tritt A."/>
            <person name="Yoshinaga Y."/>
            <person name="Zwiers L.-H."/>
            <person name="Turgeon B."/>
            <person name="Goodwin S."/>
            <person name="Spatafora J."/>
            <person name="Crous P."/>
            <person name="Grigoriev I."/>
        </authorList>
    </citation>
    <scope>NUCLEOTIDE SEQUENCE</scope>
    <source>
        <strain evidence="2">CBS 125425</strain>
    </source>
</reference>
<dbReference type="Pfam" id="PF06985">
    <property type="entry name" value="HET"/>
    <property type="match status" value="1"/>
</dbReference>
<sequence length="353" mass="40216">MSWIKQQLKFCIQSPDHFDCQSPPTPLLPRRVLRLTSPTTVKLHSSGPEERASYLCLSHCWGSAVPIKTTKATLEAYHLSIPWEWLPTTFQHAIHVTWTLGYRHLWIDSLCIVRMDLDDWRQQGSQMAHIYENAHLTICATSSSDSNGGLCFDTDPQNRITQTNFCNSNRASHMKNHLPLLMRAWAFQEKILAPRVVHFTHSELVWECRVSQNCECASKQGSWNDYTLAPKSKFTFTNKLLTDAAAARICNSMWHYLVSQYTEHHLTYDKDIFPALQGLAHKFASKKGLVPASYRAGLWEGKAFIHDLCWSSTDRGTSHTSSIGHASTCRGMSHRQSIWRAPTWSWASIVGTI</sequence>
<evidence type="ECO:0000259" key="1">
    <source>
        <dbReference type="Pfam" id="PF06985"/>
    </source>
</evidence>
<name>A0A9P4QIE6_9PLEO</name>
<dbReference type="PANTHER" id="PTHR33112:SF9">
    <property type="entry name" value="HETEROKARYON INCOMPATIBILITY DOMAIN-CONTAINING PROTEIN"/>
    <property type="match status" value="1"/>
</dbReference>
<proteinExistence type="predicted"/>
<gene>
    <name evidence="2" type="ORF">EJ04DRAFT_504997</name>
</gene>
<evidence type="ECO:0000313" key="3">
    <source>
        <dbReference type="Proteomes" id="UP000799444"/>
    </source>
</evidence>
<dbReference type="PANTHER" id="PTHR33112">
    <property type="entry name" value="DOMAIN PROTEIN, PUTATIVE-RELATED"/>
    <property type="match status" value="1"/>
</dbReference>
<dbReference type="EMBL" id="ML996306">
    <property type="protein sequence ID" value="KAF2727892.1"/>
    <property type="molecule type" value="Genomic_DNA"/>
</dbReference>
<comment type="caution">
    <text evidence="2">The sequence shown here is derived from an EMBL/GenBank/DDBJ whole genome shotgun (WGS) entry which is preliminary data.</text>
</comment>
<feature type="non-terminal residue" evidence="2">
    <location>
        <position position="353"/>
    </location>
</feature>
<dbReference type="AlphaFoldDB" id="A0A9P4QIE6"/>
<evidence type="ECO:0000313" key="2">
    <source>
        <dbReference type="EMBL" id="KAF2727892.1"/>
    </source>
</evidence>
<organism evidence="2 3">
    <name type="scientific">Polyplosphaeria fusca</name>
    <dbReference type="NCBI Taxonomy" id="682080"/>
    <lineage>
        <taxon>Eukaryota</taxon>
        <taxon>Fungi</taxon>
        <taxon>Dikarya</taxon>
        <taxon>Ascomycota</taxon>
        <taxon>Pezizomycotina</taxon>
        <taxon>Dothideomycetes</taxon>
        <taxon>Pleosporomycetidae</taxon>
        <taxon>Pleosporales</taxon>
        <taxon>Tetraplosphaeriaceae</taxon>
        <taxon>Polyplosphaeria</taxon>
    </lineage>
</organism>
<dbReference type="OrthoDB" id="3486565at2759"/>
<dbReference type="Proteomes" id="UP000799444">
    <property type="component" value="Unassembled WGS sequence"/>
</dbReference>
<dbReference type="InterPro" id="IPR010730">
    <property type="entry name" value="HET"/>
</dbReference>
<protein>
    <submittedName>
        <fullName evidence="2">HET-domain-containing protein</fullName>
    </submittedName>
</protein>
<accession>A0A9P4QIE6</accession>
<feature type="domain" description="Heterokaryon incompatibility" evidence="1">
    <location>
        <begin position="54"/>
        <end position="189"/>
    </location>
</feature>